<dbReference type="AlphaFoldDB" id="A0A9D7T0H1"/>
<dbReference type="PANTHER" id="PTHR47197">
    <property type="entry name" value="PROTEIN NIRF"/>
    <property type="match status" value="1"/>
</dbReference>
<name>A0A9D7T0H1_9BACT</name>
<organism evidence="2 3">
    <name type="scientific">Candidatus Opimibacter skivensis</name>
    <dbReference type="NCBI Taxonomy" id="2982028"/>
    <lineage>
        <taxon>Bacteria</taxon>
        <taxon>Pseudomonadati</taxon>
        <taxon>Bacteroidota</taxon>
        <taxon>Saprospiria</taxon>
        <taxon>Saprospirales</taxon>
        <taxon>Saprospiraceae</taxon>
        <taxon>Candidatus Opimibacter</taxon>
    </lineage>
</organism>
<gene>
    <name evidence="2" type="ORF">IPP15_17360</name>
</gene>
<dbReference type="InterPro" id="IPR051200">
    <property type="entry name" value="Host-pathogen_enzymatic-act"/>
</dbReference>
<evidence type="ECO:0000313" key="2">
    <source>
        <dbReference type="EMBL" id="MBK9984109.1"/>
    </source>
</evidence>
<dbReference type="InterPro" id="IPR015943">
    <property type="entry name" value="WD40/YVTN_repeat-like_dom_sf"/>
</dbReference>
<reference evidence="2 3" key="1">
    <citation type="submission" date="2020-10" db="EMBL/GenBank/DDBJ databases">
        <title>Connecting structure to function with the recovery of over 1000 high-quality activated sludge metagenome-assembled genomes encoding full-length rRNA genes using long-read sequencing.</title>
        <authorList>
            <person name="Singleton C.M."/>
            <person name="Petriglieri F."/>
            <person name="Kristensen J.M."/>
            <person name="Kirkegaard R.H."/>
            <person name="Michaelsen T.Y."/>
            <person name="Andersen M.H."/>
            <person name="Karst S.M."/>
            <person name="Dueholm M.S."/>
            <person name="Nielsen P.H."/>
            <person name="Albertsen M."/>
        </authorList>
    </citation>
    <scope>NUCLEOTIDE SEQUENCE [LARGE SCALE GENOMIC DNA]</scope>
    <source>
        <strain evidence="2">Ribe_18-Q3-R11-54_MAXAC.273</strain>
    </source>
</reference>
<evidence type="ECO:0000313" key="3">
    <source>
        <dbReference type="Proteomes" id="UP000808337"/>
    </source>
</evidence>
<proteinExistence type="predicted"/>
<dbReference type="PANTHER" id="PTHR47197:SF3">
    <property type="entry name" value="DIHYDRO-HEME D1 DEHYDROGENASE"/>
    <property type="match status" value="1"/>
</dbReference>
<dbReference type="InterPro" id="IPR011048">
    <property type="entry name" value="Haem_d1_sf"/>
</dbReference>
<protein>
    <submittedName>
        <fullName evidence="2">YncE family protein</fullName>
    </submittedName>
</protein>
<feature type="signal peptide" evidence="1">
    <location>
        <begin position="1"/>
        <end position="21"/>
    </location>
</feature>
<comment type="caution">
    <text evidence="2">The sequence shown here is derived from an EMBL/GenBank/DDBJ whole genome shotgun (WGS) entry which is preliminary data.</text>
</comment>
<sequence length="350" mass="37660">MTKLTLLINGLMLLLITSTQAQKKAPIVPKANYNIANRFAVKGDGPWDYLVSDDETDRLFVSHGGITQVVDSNTGELLGTIPNTKGVHGITIDQIDQKAFISCGRDTSVSIVDISSYALLSKIKVTGVNPDAILYDKFSNKVFVFNARSGNVTVIDVPTETVDSTIISLSGKPEFAVTDGKGKIYVNIMDKAMVAVIDPITMSVINEWSLAPGTGPTGLALDNVTHRLFSVCNNKMMVILNATTGAFVDTVAIGGNPDGCVFDPFSKRAYSSNGEGTLTVVQEDKGDKFRILATLETHKDARTICLHAKTHHLYLPYAEYGDIPPATKTTPNPKAPLKPGTFTILDISPI</sequence>
<evidence type="ECO:0000256" key="1">
    <source>
        <dbReference type="SAM" id="SignalP"/>
    </source>
</evidence>
<dbReference type="SUPFAM" id="SSF51004">
    <property type="entry name" value="C-terminal (heme d1) domain of cytochrome cd1-nitrite reductase"/>
    <property type="match status" value="1"/>
</dbReference>
<dbReference type="Proteomes" id="UP000808337">
    <property type="component" value="Unassembled WGS sequence"/>
</dbReference>
<accession>A0A9D7T0H1</accession>
<feature type="chain" id="PRO_5038609004" evidence="1">
    <location>
        <begin position="22"/>
        <end position="350"/>
    </location>
</feature>
<dbReference type="Gene3D" id="2.130.10.10">
    <property type="entry name" value="YVTN repeat-like/Quinoprotein amine dehydrogenase"/>
    <property type="match status" value="1"/>
</dbReference>
<keyword evidence="1" id="KW-0732">Signal</keyword>
<dbReference type="EMBL" id="JADKGY010000029">
    <property type="protein sequence ID" value="MBK9984109.1"/>
    <property type="molecule type" value="Genomic_DNA"/>
</dbReference>